<gene>
    <name evidence="2" type="ORF">DGAL_LOCUS16870</name>
</gene>
<comment type="caution">
    <text evidence="2">The sequence shown here is derived from an EMBL/GenBank/DDBJ whole genome shotgun (WGS) entry which is preliminary data.</text>
</comment>
<evidence type="ECO:0000313" key="3">
    <source>
        <dbReference type="Proteomes" id="UP000789390"/>
    </source>
</evidence>
<protein>
    <submittedName>
        <fullName evidence="2">Uncharacterized protein</fullName>
    </submittedName>
</protein>
<dbReference type="OrthoDB" id="2386367at2759"/>
<dbReference type="Proteomes" id="UP000789390">
    <property type="component" value="Unassembled WGS sequence"/>
</dbReference>
<proteinExistence type="predicted"/>
<dbReference type="AlphaFoldDB" id="A0A8J2WRM5"/>
<dbReference type="EMBL" id="CAKKLH010000336">
    <property type="protein sequence ID" value="CAH0113068.1"/>
    <property type="molecule type" value="Genomic_DNA"/>
</dbReference>
<evidence type="ECO:0000313" key="2">
    <source>
        <dbReference type="EMBL" id="CAH0113068.1"/>
    </source>
</evidence>
<organism evidence="2 3">
    <name type="scientific">Daphnia galeata</name>
    <dbReference type="NCBI Taxonomy" id="27404"/>
    <lineage>
        <taxon>Eukaryota</taxon>
        <taxon>Metazoa</taxon>
        <taxon>Ecdysozoa</taxon>
        <taxon>Arthropoda</taxon>
        <taxon>Crustacea</taxon>
        <taxon>Branchiopoda</taxon>
        <taxon>Diplostraca</taxon>
        <taxon>Cladocera</taxon>
        <taxon>Anomopoda</taxon>
        <taxon>Daphniidae</taxon>
        <taxon>Daphnia</taxon>
    </lineage>
</organism>
<keyword evidence="1" id="KW-0175">Coiled coil</keyword>
<accession>A0A8J2WRM5</accession>
<keyword evidence="3" id="KW-1185">Reference proteome</keyword>
<feature type="coiled-coil region" evidence="1">
    <location>
        <begin position="8"/>
        <end position="42"/>
    </location>
</feature>
<reference evidence="2" key="1">
    <citation type="submission" date="2021-11" db="EMBL/GenBank/DDBJ databases">
        <authorList>
            <person name="Schell T."/>
        </authorList>
    </citation>
    <scope>NUCLEOTIDE SEQUENCE</scope>
    <source>
        <strain evidence="2">M5</strain>
    </source>
</reference>
<name>A0A8J2WRM5_9CRUS</name>
<evidence type="ECO:0000256" key="1">
    <source>
        <dbReference type="SAM" id="Coils"/>
    </source>
</evidence>
<sequence>MYDIQKAYQDAMGKKLNAEELLKSLKLEVEQLTTKILKTMEAITCCSNQLKEKALRGNPITNLEYIQMIIDEEKTNEKPGYEERIKSLEDVLERAKLTQDIILGSGKILTNC</sequence>